<dbReference type="Gene3D" id="3.40.50.150">
    <property type="entry name" value="Vaccinia Virus protein VP39"/>
    <property type="match status" value="1"/>
</dbReference>
<dbReference type="EMBL" id="LAJY01000158">
    <property type="protein sequence ID" value="KJV10080.1"/>
    <property type="molecule type" value="Genomic_DNA"/>
</dbReference>
<protein>
    <recommendedName>
        <fullName evidence="3">S-adenosyl-L-methionine methyltransferase</fullName>
    </recommendedName>
</protein>
<dbReference type="AlphaFoldDB" id="A0A0F3ITN2"/>
<comment type="caution">
    <text evidence="1">The sequence shown here is derived from an EMBL/GenBank/DDBJ whole genome shotgun (WGS) entry which is preliminary data.</text>
</comment>
<keyword evidence="2" id="KW-1185">Reference proteome</keyword>
<name>A0A0F3ITN2_9PROT</name>
<sequence length="165" mass="18300">MSRLDSFINRMVAQRACLNFIAAQVHGPTLTEPVLELGLGNGRTYDHLRELFPNAPIFVFDRAMRANPKSAPPEDMMILGDVRDTLPAIRPRLGAGARLVHSDIGDGSRDTTEPLIRALEQALPPLLADGAYIVADQKMSVPNWHALPLPEGIAEGRYYIWQYRA</sequence>
<accession>A0A0F3ITN2</accession>
<dbReference type="RefSeq" id="WP_045775273.1">
    <property type="nucleotide sequence ID" value="NZ_LAJY01000158.1"/>
</dbReference>
<dbReference type="Pfam" id="PF12692">
    <property type="entry name" value="Methyltransf_17"/>
    <property type="match status" value="1"/>
</dbReference>
<dbReference type="SUPFAM" id="SSF53335">
    <property type="entry name" value="S-adenosyl-L-methionine-dependent methyltransferases"/>
    <property type="match status" value="1"/>
</dbReference>
<evidence type="ECO:0000313" key="2">
    <source>
        <dbReference type="Proteomes" id="UP000033774"/>
    </source>
</evidence>
<dbReference type="InterPro" id="IPR029063">
    <property type="entry name" value="SAM-dependent_MTases_sf"/>
</dbReference>
<evidence type="ECO:0008006" key="3">
    <source>
        <dbReference type="Google" id="ProtNLM"/>
    </source>
</evidence>
<organism evidence="1 2">
    <name type="scientific">Elstera litoralis</name>
    <dbReference type="NCBI Taxonomy" id="552518"/>
    <lineage>
        <taxon>Bacteria</taxon>
        <taxon>Pseudomonadati</taxon>
        <taxon>Pseudomonadota</taxon>
        <taxon>Alphaproteobacteria</taxon>
        <taxon>Rhodospirillales</taxon>
        <taxon>Rhodospirillaceae</taxon>
        <taxon>Elstera</taxon>
    </lineage>
</organism>
<dbReference type="OrthoDB" id="7348097at2"/>
<dbReference type="InterPro" id="IPR025690">
    <property type="entry name" value="Methyltransf_put"/>
</dbReference>
<dbReference type="Proteomes" id="UP000033774">
    <property type="component" value="Unassembled WGS sequence"/>
</dbReference>
<proteinExistence type="predicted"/>
<dbReference type="PATRIC" id="fig|552518.3.peg.642"/>
<reference evidence="1 2" key="1">
    <citation type="submission" date="2015-03" db="EMBL/GenBank/DDBJ databases">
        <title>Draft genome sequence of Elstera litoralis.</title>
        <authorList>
            <person name="Rahalkar M.C."/>
            <person name="Dhakephalkar P.K."/>
            <person name="Pore S.D."/>
            <person name="Arora P."/>
            <person name="Kapse N.G."/>
            <person name="Pandit P.S."/>
        </authorList>
    </citation>
    <scope>NUCLEOTIDE SEQUENCE [LARGE SCALE GENOMIC DNA]</scope>
    <source>
        <strain evidence="1 2">Dia-1</strain>
    </source>
</reference>
<evidence type="ECO:0000313" key="1">
    <source>
        <dbReference type="EMBL" id="KJV10080.1"/>
    </source>
</evidence>
<gene>
    <name evidence="1" type="ORF">VZ95_07325</name>
</gene>